<keyword evidence="2" id="KW-0175">Coiled coil</keyword>
<reference evidence="4 5" key="1">
    <citation type="journal article" date="2011" name="J. Bacteriol.">
        <title>Genome sequence of 'Pedosphaera parvula' Ellin514, an aerobic Verrucomicrobial isolate from pasture soil.</title>
        <authorList>
            <person name="Kant R."/>
            <person name="van Passel M.W."/>
            <person name="Sangwan P."/>
            <person name="Palva A."/>
            <person name="Lucas S."/>
            <person name="Copeland A."/>
            <person name="Lapidus A."/>
            <person name="Glavina Del Rio T."/>
            <person name="Dalin E."/>
            <person name="Tice H."/>
            <person name="Bruce D."/>
            <person name="Goodwin L."/>
            <person name="Pitluck S."/>
            <person name="Chertkov O."/>
            <person name="Larimer F.W."/>
            <person name="Land M.L."/>
            <person name="Hauser L."/>
            <person name="Brettin T.S."/>
            <person name="Detter J.C."/>
            <person name="Han S."/>
            <person name="de Vos W.M."/>
            <person name="Janssen P.H."/>
            <person name="Smidt H."/>
        </authorList>
    </citation>
    <scope>NUCLEOTIDE SEQUENCE [LARGE SCALE GENOMIC DNA]</scope>
    <source>
        <strain evidence="4 5">Ellin514</strain>
    </source>
</reference>
<sequence length="200" mass="23610">MTDNFALLNEPRQPWLDPDILKQRFIVLSSKVHPDRVHNAPQKDKLAANQQYSELNAAYNCLREPKDRLQHLLELEVGTKPKDIQRIPPGMMEEFFEIGQLCKQVDAFITEKEKITSPMLKVQLFERAQEWTDKLNSLQRKINARRDTLIEEIQSMNTLWGTAEAERQQLLGRLEEVYRLLSYFARWSEQIQERVVQLSF</sequence>
<dbReference type="GO" id="GO:0051087">
    <property type="term" value="F:protein-folding chaperone binding"/>
    <property type="evidence" value="ECO:0007669"/>
    <property type="project" value="InterPro"/>
</dbReference>
<dbReference type="OrthoDB" id="192458at2"/>
<dbReference type="EMBL" id="ABOX02000009">
    <property type="protein sequence ID" value="EEF61507.1"/>
    <property type="molecule type" value="Genomic_DNA"/>
</dbReference>
<dbReference type="PANTHER" id="PTHR14021:SF15">
    <property type="entry name" value="IRON-SULFUR CLUSTER CO-CHAPERONE PROTEIN HSCB"/>
    <property type="match status" value="1"/>
</dbReference>
<dbReference type="PROSITE" id="PS50076">
    <property type="entry name" value="DNAJ_2"/>
    <property type="match status" value="1"/>
</dbReference>
<organism evidence="4 5">
    <name type="scientific">Pedosphaera parvula (strain Ellin514)</name>
    <dbReference type="NCBI Taxonomy" id="320771"/>
    <lineage>
        <taxon>Bacteria</taxon>
        <taxon>Pseudomonadati</taxon>
        <taxon>Verrucomicrobiota</taxon>
        <taxon>Pedosphaerae</taxon>
        <taxon>Pedosphaerales</taxon>
        <taxon>Pedosphaeraceae</taxon>
        <taxon>Pedosphaera</taxon>
    </lineage>
</organism>
<dbReference type="GO" id="GO:0044571">
    <property type="term" value="P:[2Fe-2S] cluster assembly"/>
    <property type="evidence" value="ECO:0007669"/>
    <property type="project" value="InterPro"/>
</dbReference>
<dbReference type="SUPFAM" id="SSF46565">
    <property type="entry name" value="Chaperone J-domain"/>
    <property type="match status" value="1"/>
</dbReference>
<protein>
    <submittedName>
        <fullName evidence="4">Co-chaperone Hsc20</fullName>
    </submittedName>
</protein>
<evidence type="ECO:0000256" key="2">
    <source>
        <dbReference type="SAM" id="Coils"/>
    </source>
</evidence>
<dbReference type="InterPro" id="IPR036869">
    <property type="entry name" value="J_dom_sf"/>
</dbReference>
<evidence type="ECO:0000259" key="3">
    <source>
        <dbReference type="PROSITE" id="PS50076"/>
    </source>
</evidence>
<dbReference type="STRING" id="320771.Cflav_PD4185"/>
<dbReference type="Gene3D" id="1.10.287.110">
    <property type="entry name" value="DnaJ domain"/>
    <property type="match status" value="1"/>
</dbReference>
<name>B9XF09_PEDPL</name>
<dbReference type="InterPro" id="IPR001623">
    <property type="entry name" value="DnaJ_domain"/>
</dbReference>
<accession>B9XF09</accession>
<proteinExistence type="predicted"/>
<gene>
    <name evidence="4" type="ORF">Cflav_PD4185</name>
</gene>
<dbReference type="AlphaFoldDB" id="B9XF09"/>
<dbReference type="RefSeq" id="WP_007414399.1">
    <property type="nucleotide sequence ID" value="NZ_ABOX02000009.1"/>
</dbReference>
<comment type="function">
    <text evidence="1">Co-chaperone involved in the maturation of iron-sulfur cluster-containing proteins. Seems to help targeting proteins to be folded toward HscA.</text>
</comment>
<keyword evidence="5" id="KW-1185">Reference proteome</keyword>
<dbReference type="InterPro" id="IPR004640">
    <property type="entry name" value="HscB"/>
</dbReference>
<dbReference type="GO" id="GO:0001671">
    <property type="term" value="F:ATPase activator activity"/>
    <property type="evidence" value="ECO:0007669"/>
    <property type="project" value="InterPro"/>
</dbReference>
<feature type="coiled-coil region" evidence="2">
    <location>
        <begin position="121"/>
        <end position="148"/>
    </location>
</feature>
<dbReference type="PANTHER" id="PTHR14021">
    <property type="entry name" value="IRON-SULFUR CLUSTER CO-CHAPERONE PROTEIN HSCB"/>
    <property type="match status" value="1"/>
</dbReference>
<dbReference type="SMART" id="SM00271">
    <property type="entry name" value="DnaJ"/>
    <property type="match status" value="1"/>
</dbReference>
<dbReference type="Proteomes" id="UP000003688">
    <property type="component" value="Unassembled WGS sequence"/>
</dbReference>
<evidence type="ECO:0000256" key="1">
    <source>
        <dbReference type="ARBA" id="ARBA00025596"/>
    </source>
</evidence>
<feature type="domain" description="J" evidence="3">
    <location>
        <begin position="3"/>
        <end position="67"/>
    </location>
</feature>
<comment type="caution">
    <text evidence="4">The sequence shown here is derived from an EMBL/GenBank/DDBJ whole genome shotgun (WGS) entry which is preliminary data.</text>
</comment>
<evidence type="ECO:0000313" key="5">
    <source>
        <dbReference type="Proteomes" id="UP000003688"/>
    </source>
</evidence>
<evidence type="ECO:0000313" key="4">
    <source>
        <dbReference type="EMBL" id="EEF61507.1"/>
    </source>
</evidence>